<keyword evidence="5" id="KW-0325">Glycoprotein</keyword>
<keyword evidence="4" id="KW-1015">Disulfide bond</keyword>
<evidence type="ECO:0000256" key="6">
    <source>
        <dbReference type="ARBA" id="ARBA00023319"/>
    </source>
</evidence>
<dbReference type="Proteomes" id="UP000265020">
    <property type="component" value="Unassembled WGS sequence"/>
</dbReference>
<sequence length="145" mass="16550">PLPIDWSAATCHSHNKHVYSVSSPADPRNITAEPGQNVSLPCRAPDSNLIIAIEWSRSELGSKYVFLFRNDQIDLENQHLSFKNRVHLQESQLKVGDMSLFLRNVTTEDKGTYECRFIQTEANKRKETRLYINLDVVSTPGEFCL</sequence>
<dbReference type="InterPro" id="IPR036179">
    <property type="entry name" value="Ig-like_dom_sf"/>
</dbReference>
<accession>A0A3Q2CRF3</accession>
<keyword evidence="9" id="KW-1185">Reference proteome</keyword>
<evidence type="ECO:0000313" key="8">
    <source>
        <dbReference type="Ensembl" id="ENSCVAP00000008231.1"/>
    </source>
</evidence>
<keyword evidence="2" id="KW-0732">Signal</keyword>
<dbReference type="AlphaFoldDB" id="A0A3Q2CRF3"/>
<proteinExistence type="predicted"/>
<feature type="domain" description="Ig-like" evidence="7">
    <location>
        <begin position="24"/>
        <end position="131"/>
    </location>
</feature>
<reference evidence="8" key="1">
    <citation type="submission" date="2025-08" db="UniProtKB">
        <authorList>
            <consortium name="Ensembl"/>
        </authorList>
    </citation>
    <scope>IDENTIFICATION</scope>
</reference>
<keyword evidence="3" id="KW-0472">Membrane</keyword>
<dbReference type="Pfam" id="PF07686">
    <property type="entry name" value="V-set"/>
    <property type="match status" value="1"/>
</dbReference>
<protein>
    <recommendedName>
        <fullName evidence="7">Ig-like domain-containing protein</fullName>
    </recommendedName>
</protein>
<comment type="subcellular location">
    <subcellularLocation>
        <location evidence="1">Membrane</location>
    </subcellularLocation>
</comment>
<evidence type="ECO:0000313" key="9">
    <source>
        <dbReference type="Proteomes" id="UP000265020"/>
    </source>
</evidence>
<dbReference type="GO" id="GO:0009897">
    <property type="term" value="C:external side of plasma membrane"/>
    <property type="evidence" value="ECO:0007669"/>
    <property type="project" value="TreeGrafter"/>
</dbReference>
<dbReference type="InterPro" id="IPR013106">
    <property type="entry name" value="Ig_V-set"/>
</dbReference>
<dbReference type="SUPFAM" id="SSF48726">
    <property type="entry name" value="Immunoglobulin"/>
    <property type="match status" value="1"/>
</dbReference>
<name>A0A3Q2CRF3_CYPVA</name>
<dbReference type="PANTHER" id="PTHR24100">
    <property type="entry name" value="BUTYROPHILIN"/>
    <property type="match status" value="1"/>
</dbReference>
<dbReference type="GO" id="GO:0050863">
    <property type="term" value="P:regulation of T cell activation"/>
    <property type="evidence" value="ECO:0007669"/>
    <property type="project" value="UniProtKB-ARBA"/>
</dbReference>
<dbReference type="Gene3D" id="2.60.40.10">
    <property type="entry name" value="Immunoglobulins"/>
    <property type="match status" value="1"/>
</dbReference>
<dbReference type="GO" id="GO:0001817">
    <property type="term" value="P:regulation of cytokine production"/>
    <property type="evidence" value="ECO:0007669"/>
    <property type="project" value="TreeGrafter"/>
</dbReference>
<reference evidence="8" key="2">
    <citation type="submission" date="2025-09" db="UniProtKB">
        <authorList>
            <consortium name="Ensembl"/>
        </authorList>
    </citation>
    <scope>IDENTIFICATION</scope>
</reference>
<dbReference type="Ensembl" id="ENSCVAT00000001960.1">
    <property type="protein sequence ID" value="ENSCVAP00000008231.1"/>
    <property type="gene ID" value="ENSCVAG00000010020.1"/>
</dbReference>
<dbReference type="PROSITE" id="PS50835">
    <property type="entry name" value="IG_LIKE"/>
    <property type="match status" value="1"/>
</dbReference>
<dbReference type="GO" id="GO:0050852">
    <property type="term" value="P:T cell receptor signaling pathway"/>
    <property type="evidence" value="ECO:0007669"/>
    <property type="project" value="TreeGrafter"/>
</dbReference>
<dbReference type="InterPro" id="IPR050504">
    <property type="entry name" value="IgSF_BTN/MOG"/>
</dbReference>
<dbReference type="GO" id="GO:0005102">
    <property type="term" value="F:signaling receptor binding"/>
    <property type="evidence" value="ECO:0007669"/>
    <property type="project" value="TreeGrafter"/>
</dbReference>
<dbReference type="InterPro" id="IPR007110">
    <property type="entry name" value="Ig-like_dom"/>
</dbReference>
<dbReference type="FunFam" id="2.60.40.10:FF:000142">
    <property type="entry name" value="V-set domain-containing T-cell activation inhibitor 1"/>
    <property type="match status" value="1"/>
</dbReference>
<organism evidence="8 9">
    <name type="scientific">Cyprinodon variegatus</name>
    <name type="common">Sheepshead minnow</name>
    <dbReference type="NCBI Taxonomy" id="28743"/>
    <lineage>
        <taxon>Eukaryota</taxon>
        <taxon>Metazoa</taxon>
        <taxon>Chordata</taxon>
        <taxon>Craniata</taxon>
        <taxon>Vertebrata</taxon>
        <taxon>Euteleostomi</taxon>
        <taxon>Actinopterygii</taxon>
        <taxon>Neopterygii</taxon>
        <taxon>Teleostei</taxon>
        <taxon>Neoteleostei</taxon>
        <taxon>Acanthomorphata</taxon>
        <taxon>Ovalentaria</taxon>
        <taxon>Atherinomorphae</taxon>
        <taxon>Cyprinodontiformes</taxon>
        <taxon>Cyprinodontidae</taxon>
        <taxon>Cyprinodon</taxon>
    </lineage>
</organism>
<dbReference type="SMART" id="SM00409">
    <property type="entry name" value="IG"/>
    <property type="match status" value="1"/>
</dbReference>
<evidence type="ECO:0000256" key="1">
    <source>
        <dbReference type="ARBA" id="ARBA00004370"/>
    </source>
</evidence>
<dbReference type="InterPro" id="IPR003599">
    <property type="entry name" value="Ig_sub"/>
</dbReference>
<dbReference type="InterPro" id="IPR013783">
    <property type="entry name" value="Ig-like_fold"/>
</dbReference>
<evidence type="ECO:0000256" key="3">
    <source>
        <dbReference type="ARBA" id="ARBA00023136"/>
    </source>
</evidence>
<dbReference type="GeneTree" id="ENSGT00940000169709"/>
<evidence type="ECO:0000256" key="4">
    <source>
        <dbReference type="ARBA" id="ARBA00023157"/>
    </source>
</evidence>
<dbReference type="PANTHER" id="PTHR24100:SF151">
    <property type="entry name" value="ICOS LIGAND"/>
    <property type="match status" value="1"/>
</dbReference>
<dbReference type="GO" id="GO:1903037">
    <property type="term" value="P:regulation of leukocyte cell-cell adhesion"/>
    <property type="evidence" value="ECO:0007669"/>
    <property type="project" value="UniProtKB-ARBA"/>
</dbReference>
<evidence type="ECO:0000256" key="2">
    <source>
        <dbReference type="ARBA" id="ARBA00022729"/>
    </source>
</evidence>
<dbReference type="SMART" id="SM00406">
    <property type="entry name" value="IGv"/>
    <property type="match status" value="1"/>
</dbReference>
<evidence type="ECO:0000256" key="5">
    <source>
        <dbReference type="ARBA" id="ARBA00023180"/>
    </source>
</evidence>
<keyword evidence="6" id="KW-0393">Immunoglobulin domain</keyword>
<evidence type="ECO:0000259" key="7">
    <source>
        <dbReference type="PROSITE" id="PS50835"/>
    </source>
</evidence>
<dbReference type="OMA" id="CRARNNS"/>